<accession>A0A3E0DWB7</accession>
<dbReference type="PANTHER" id="PTHR43022">
    <property type="entry name" value="PROTEIN SMF"/>
    <property type="match status" value="1"/>
</dbReference>
<organism evidence="3 4">
    <name type="scientific">Algoriphagus antarcticus</name>
    <dbReference type="NCBI Taxonomy" id="238540"/>
    <lineage>
        <taxon>Bacteria</taxon>
        <taxon>Pseudomonadati</taxon>
        <taxon>Bacteroidota</taxon>
        <taxon>Cytophagia</taxon>
        <taxon>Cytophagales</taxon>
        <taxon>Cyclobacteriaceae</taxon>
        <taxon>Algoriphagus</taxon>
    </lineage>
</organism>
<name>A0A3E0DWB7_9BACT</name>
<dbReference type="InterPro" id="IPR057666">
    <property type="entry name" value="DrpA_SLOG"/>
</dbReference>
<comment type="similarity">
    <text evidence="1">Belongs to the DprA/Smf family.</text>
</comment>
<dbReference type="RefSeq" id="WP_086540219.1">
    <property type="nucleotide sequence ID" value="NZ_MSSW01000008.1"/>
</dbReference>
<evidence type="ECO:0000313" key="4">
    <source>
        <dbReference type="Proteomes" id="UP000256405"/>
    </source>
</evidence>
<dbReference type="EMBL" id="QUNF01000011">
    <property type="protein sequence ID" value="REG87115.1"/>
    <property type="molecule type" value="Genomic_DNA"/>
</dbReference>
<evidence type="ECO:0000256" key="1">
    <source>
        <dbReference type="ARBA" id="ARBA00006525"/>
    </source>
</evidence>
<keyword evidence="4" id="KW-1185">Reference proteome</keyword>
<evidence type="ECO:0000313" key="3">
    <source>
        <dbReference type="EMBL" id="REG87115.1"/>
    </source>
</evidence>
<dbReference type="Proteomes" id="UP000256405">
    <property type="component" value="Unassembled WGS sequence"/>
</dbReference>
<dbReference type="PANTHER" id="PTHR43022:SF1">
    <property type="entry name" value="PROTEIN SMF"/>
    <property type="match status" value="1"/>
</dbReference>
<evidence type="ECO:0000259" key="2">
    <source>
        <dbReference type="Pfam" id="PF02481"/>
    </source>
</evidence>
<dbReference type="AlphaFoldDB" id="A0A3E0DWB7"/>
<dbReference type="GO" id="GO:0009294">
    <property type="term" value="P:DNA-mediated transformation"/>
    <property type="evidence" value="ECO:0007669"/>
    <property type="project" value="InterPro"/>
</dbReference>
<proteinExistence type="inferred from homology"/>
<comment type="caution">
    <text evidence="3">The sequence shown here is derived from an EMBL/GenBank/DDBJ whole genome shotgun (WGS) entry which is preliminary data.</text>
</comment>
<dbReference type="Pfam" id="PF02481">
    <property type="entry name" value="DNA_processg_A"/>
    <property type="match status" value="1"/>
</dbReference>
<gene>
    <name evidence="3" type="ORF">C8N25_11194</name>
</gene>
<dbReference type="OrthoDB" id="9785707at2"/>
<dbReference type="SUPFAM" id="SSF102405">
    <property type="entry name" value="MCP/YpsA-like"/>
    <property type="match status" value="1"/>
</dbReference>
<protein>
    <submittedName>
        <fullName evidence="3">Putative Rossmann fold nucleotide-binding protein DprA/Smf involved in DNA uptake</fullName>
    </submittedName>
</protein>
<reference evidence="3 4" key="1">
    <citation type="submission" date="2018-08" db="EMBL/GenBank/DDBJ databases">
        <title>Genomic Encyclopedia of Archaeal and Bacterial Type Strains, Phase II (KMG-II): from individual species to whole genera.</title>
        <authorList>
            <person name="Goeker M."/>
        </authorList>
    </citation>
    <scope>NUCLEOTIDE SEQUENCE [LARGE SCALE GENOMIC DNA]</scope>
    <source>
        <strain evidence="3 4">DSM 15986</strain>
    </source>
</reference>
<sequence length="421" mass="47209">MISERTKAILLLTSYLSKELDRETKPLNIREWNEVVRWMQAEKLTPEGLLTGNLEVTLSTWQETKFSKQRIIDLLDRKMALALKLEKWIKAGVWVINRSDPEYPESIKNALSSKVPPILFGIGDINLLSKDYIGIVGSRNIDEEDVLATGGIVNQIYSQEFGVVSGGAKGVDEHSMSGILDRGGFALGVLADSLIKKSTDGIYRKSIQDNKLVLISPFNPEAGFNVGNAMGRNKLIYILSKATIVVRSETKGGTWSGAEENLKEKYVPLWVNEPKDLKSAKGNVEIVKKGGKWLPSTFEISDLIKVIPKDKEHQVSLFDGFSEPNRATFNQVSEPKVAYEPLKKSMNSPSNSDIIDFKNASFYDFFIYKISEKIGNQAFTKEQIMADFDLSSKQLDEWLKIGVETKVLVKNSKPVSYQYKP</sequence>
<dbReference type="InterPro" id="IPR003488">
    <property type="entry name" value="DprA"/>
</dbReference>
<dbReference type="Gene3D" id="3.40.50.450">
    <property type="match status" value="1"/>
</dbReference>
<feature type="domain" description="Smf/DprA SLOG" evidence="2">
    <location>
        <begin position="95"/>
        <end position="301"/>
    </location>
</feature>